<dbReference type="eggNOG" id="ENOG5032RGZ">
    <property type="taxonomic scope" value="Bacteria"/>
</dbReference>
<evidence type="ECO:0000313" key="3">
    <source>
        <dbReference type="Proteomes" id="UP000011135"/>
    </source>
</evidence>
<proteinExistence type="predicted"/>
<organism evidence="2 3">
    <name type="scientific">Fulvivirga imtechensis AK7</name>
    <dbReference type="NCBI Taxonomy" id="1237149"/>
    <lineage>
        <taxon>Bacteria</taxon>
        <taxon>Pseudomonadati</taxon>
        <taxon>Bacteroidota</taxon>
        <taxon>Cytophagia</taxon>
        <taxon>Cytophagales</taxon>
        <taxon>Fulvivirgaceae</taxon>
        <taxon>Fulvivirga</taxon>
    </lineage>
</organism>
<feature type="transmembrane region" description="Helical" evidence="1">
    <location>
        <begin position="182"/>
        <end position="205"/>
    </location>
</feature>
<accession>L8JLN5</accession>
<feature type="transmembrane region" description="Helical" evidence="1">
    <location>
        <begin position="66"/>
        <end position="86"/>
    </location>
</feature>
<evidence type="ECO:0000313" key="2">
    <source>
        <dbReference type="EMBL" id="ELR69720.1"/>
    </source>
</evidence>
<evidence type="ECO:0008006" key="4">
    <source>
        <dbReference type="Google" id="ProtNLM"/>
    </source>
</evidence>
<keyword evidence="1" id="KW-0812">Transmembrane</keyword>
<keyword evidence="1" id="KW-0472">Membrane</keyword>
<name>L8JLN5_9BACT</name>
<dbReference type="RefSeq" id="WP_009581893.1">
    <property type="nucleotide sequence ID" value="NZ_AMZN01000069.1"/>
</dbReference>
<dbReference type="EMBL" id="AMZN01000069">
    <property type="protein sequence ID" value="ELR69720.1"/>
    <property type="molecule type" value="Genomic_DNA"/>
</dbReference>
<comment type="caution">
    <text evidence="2">The sequence shown here is derived from an EMBL/GenBank/DDBJ whole genome shotgun (WGS) entry which is preliminary data.</text>
</comment>
<feature type="transmembrane region" description="Helical" evidence="1">
    <location>
        <begin position="98"/>
        <end position="119"/>
    </location>
</feature>
<evidence type="ECO:0000256" key="1">
    <source>
        <dbReference type="SAM" id="Phobius"/>
    </source>
</evidence>
<feature type="transmembrane region" description="Helical" evidence="1">
    <location>
        <begin position="149"/>
        <end position="170"/>
    </location>
</feature>
<dbReference type="AlphaFoldDB" id="L8JLN5"/>
<dbReference type="Proteomes" id="UP000011135">
    <property type="component" value="Unassembled WGS sequence"/>
</dbReference>
<feature type="transmembrane region" description="Helical" evidence="1">
    <location>
        <begin position="7"/>
        <end position="28"/>
    </location>
</feature>
<dbReference type="STRING" id="1237149.C900_04697"/>
<dbReference type="OrthoDB" id="825516at2"/>
<sequence>MKLNTFYLFGLLILSSIILGVLLDKIILTDEVLVNGFYNQLSLSKIEELIDYKARLSWINYMVLPVFYFVKILLIGIWILSWTIFFGHKISFREILRVVIKAEFVWLIPSLITLIWFHFIDTSYTLVDIQYFQPLSLLNFFSVSEVENWLIFPLQALSLFQVAYIIFLAIGIKQVLSTNYNAALTFTIPVYGSALITWIVFITFLSMNLAA</sequence>
<reference evidence="2 3" key="1">
    <citation type="submission" date="2012-12" db="EMBL/GenBank/DDBJ databases">
        <title>Genome assembly of Fulvivirga imtechensis AK7.</title>
        <authorList>
            <person name="Nupur N."/>
            <person name="Khatri I."/>
            <person name="Kumar R."/>
            <person name="Subramanian S."/>
            <person name="Pinnaka A."/>
        </authorList>
    </citation>
    <scope>NUCLEOTIDE SEQUENCE [LARGE SCALE GENOMIC DNA]</scope>
    <source>
        <strain evidence="2 3">AK7</strain>
    </source>
</reference>
<keyword evidence="1" id="KW-1133">Transmembrane helix</keyword>
<gene>
    <name evidence="2" type="ORF">C900_04697</name>
</gene>
<protein>
    <recommendedName>
        <fullName evidence="4">Yip1 domain-containing protein</fullName>
    </recommendedName>
</protein>
<keyword evidence="3" id="KW-1185">Reference proteome</keyword>